<organism evidence="5 7">
    <name type="scientific">Dracunculus medinensis</name>
    <name type="common">Guinea worm</name>
    <dbReference type="NCBI Taxonomy" id="318479"/>
    <lineage>
        <taxon>Eukaryota</taxon>
        <taxon>Metazoa</taxon>
        <taxon>Ecdysozoa</taxon>
        <taxon>Nematoda</taxon>
        <taxon>Chromadorea</taxon>
        <taxon>Rhabditida</taxon>
        <taxon>Spirurina</taxon>
        <taxon>Dracunculoidea</taxon>
        <taxon>Dracunculidae</taxon>
        <taxon>Dracunculus</taxon>
    </lineage>
</organism>
<dbReference type="PANTHER" id="PTHR24412">
    <property type="entry name" value="KELCH PROTEIN"/>
    <property type="match status" value="1"/>
</dbReference>
<reference evidence="4 6" key="2">
    <citation type="submission" date="2018-11" db="EMBL/GenBank/DDBJ databases">
        <authorList>
            <consortium name="Pathogen Informatics"/>
        </authorList>
    </citation>
    <scope>NUCLEOTIDE SEQUENCE [LARGE SCALE GENOMIC DNA]</scope>
</reference>
<keyword evidence="2" id="KW-0677">Repeat</keyword>
<protein>
    <submittedName>
        <fullName evidence="7">BACK domain-containing protein</fullName>
    </submittedName>
</protein>
<accession>A0A158Q4G0</accession>
<keyword evidence="6" id="KW-1185">Reference proteome</keyword>
<evidence type="ECO:0000313" key="7">
    <source>
        <dbReference type="WBParaSite" id="DME_0000477501-mRNA-1"/>
    </source>
</evidence>
<dbReference type="OrthoDB" id="5803581at2759"/>
<dbReference type="STRING" id="318479.A0A158Q4G0"/>
<evidence type="ECO:0000313" key="4">
    <source>
        <dbReference type="EMBL" id="VDN58685.1"/>
    </source>
</evidence>
<dbReference type="SMART" id="SM00612">
    <property type="entry name" value="Kelch"/>
    <property type="match status" value="6"/>
</dbReference>
<dbReference type="Proteomes" id="UP000038040">
    <property type="component" value="Unplaced"/>
</dbReference>
<name>A0A158Q4G0_DRAME</name>
<dbReference type="Gene3D" id="2.120.10.80">
    <property type="entry name" value="Kelch-type beta propeller"/>
    <property type="match status" value="2"/>
</dbReference>
<dbReference type="InterPro" id="IPR006652">
    <property type="entry name" value="Kelch_1"/>
</dbReference>
<dbReference type="Proteomes" id="UP000274756">
    <property type="component" value="Unassembled WGS sequence"/>
</dbReference>
<gene>
    <name evidence="4" type="ORF">DME_LOCUS8658</name>
</gene>
<evidence type="ECO:0000256" key="1">
    <source>
        <dbReference type="ARBA" id="ARBA00022441"/>
    </source>
</evidence>
<keyword evidence="1" id="KW-0880">Kelch repeat</keyword>
<dbReference type="Pfam" id="PF01344">
    <property type="entry name" value="Kelch_1"/>
    <property type="match status" value="5"/>
</dbReference>
<evidence type="ECO:0000259" key="3">
    <source>
        <dbReference type="Pfam" id="PF07707"/>
    </source>
</evidence>
<evidence type="ECO:0000256" key="2">
    <source>
        <dbReference type="ARBA" id="ARBA00022737"/>
    </source>
</evidence>
<dbReference type="WBParaSite" id="DME_0000477501-mRNA-1">
    <property type="protein sequence ID" value="DME_0000477501-mRNA-1"/>
    <property type="gene ID" value="DME_0000477501"/>
</dbReference>
<dbReference type="InterPro" id="IPR015915">
    <property type="entry name" value="Kelch-typ_b-propeller"/>
</dbReference>
<dbReference type="Pfam" id="PF07707">
    <property type="entry name" value="BACK"/>
    <property type="match status" value="1"/>
</dbReference>
<dbReference type="SUPFAM" id="SSF50965">
    <property type="entry name" value="Galactose oxidase, central domain"/>
    <property type="match status" value="1"/>
</dbReference>
<feature type="domain" description="BACK" evidence="3">
    <location>
        <begin position="50"/>
        <end position="110"/>
    </location>
</feature>
<evidence type="ECO:0000313" key="5">
    <source>
        <dbReference type="Proteomes" id="UP000038040"/>
    </source>
</evidence>
<dbReference type="InterPro" id="IPR011705">
    <property type="entry name" value="BACK"/>
</dbReference>
<sequence>MSLQAAFEILDIASYLLIDPILPVISDLILKKINAKSLVLAFHKAEYRYVPLAQRLWKIIVQEFDKLIMNDTFVRLTEDEILKLLTDKYLNIKRCDETAMVRRWLSENANNGNNGRRLKAMLADKCDRLGFMENETRIPNSILLATGGWSAIGPTMLVESLDVRSKRWVRSEIKLFEISRAYHAVINMGDALFTIGGFDGNEYYRSTRKFDLATMQCVEVAPMYDQRCYVSCAQLDSERLIALGGYNNRERLKSAEIFHIPTNQWHRIADMDKRRVYAIGGFDGINCHSTVEFYNEESNHWIDINIMRCPRSGVGATSLVGAIIVCGGFDGRNRLRSCEFIDPREGNWHRIRSMNRPRSNFGIETLNNEIVVVGGYSGIIGTINEAESLDIRTNTWMQLPSMNIRRSALYLTRIDYHEIIEKFIRPKNGIV</sequence>
<dbReference type="SUPFAM" id="SSF117281">
    <property type="entry name" value="Kelch motif"/>
    <property type="match status" value="1"/>
</dbReference>
<dbReference type="InterPro" id="IPR011043">
    <property type="entry name" value="Gal_Oxase/kelch_b-propeller"/>
</dbReference>
<evidence type="ECO:0000313" key="6">
    <source>
        <dbReference type="Proteomes" id="UP000274756"/>
    </source>
</evidence>
<dbReference type="PANTHER" id="PTHR24412:SF172">
    <property type="entry name" value="KELCH-LIKE PROTEIN 10"/>
    <property type="match status" value="1"/>
</dbReference>
<reference evidence="7" key="1">
    <citation type="submission" date="2016-04" db="UniProtKB">
        <authorList>
            <consortium name="WormBaseParasite"/>
        </authorList>
    </citation>
    <scope>IDENTIFICATION</scope>
</reference>
<dbReference type="AlphaFoldDB" id="A0A158Q4G0"/>
<proteinExistence type="predicted"/>
<dbReference type="EMBL" id="UYYG01001170">
    <property type="protein sequence ID" value="VDN58685.1"/>
    <property type="molecule type" value="Genomic_DNA"/>
</dbReference>